<protein>
    <submittedName>
        <fullName evidence="3">Fimbria/pilus outer membrane usher protein</fullName>
    </submittedName>
</protein>
<dbReference type="PANTHER" id="PTHR30451">
    <property type="entry name" value="OUTER MEMBRANE USHER PROTEIN"/>
    <property type="match status" value="1"/>
</dbReference>
<comment type="caution">
    <text evidence="3">The sequence shown here is derived from an EMBL/GenBank/DDBJ whole genome shotgun (WGS) entry which is preliminary data.</text>
</comment>
<evidence type="ECO:0000259" key="2">
    <source>
        <dbReference type="Pfam" id="PF13953"/>
    </source>
</evidence>
<dbReference type="Pfam" id="PF13953">
    <property type="entry name" value="PapC_C"/>
    <property type="match status" value="1"/>
</dbReference>
<accession>A0ABP7X345</accession>
<feature type="chain" id="PRO_5045437256" evidence="1">
    <location>
        <begin position="22"/>
        <end position="793"/>
    </location>
</feature>
<reference evidence="4" key="1">
    <citation type="journal article" date="2019" name="Int. J. Syst. Evol. Microbiol.">
        <title>The Global Catalogue of Microorganisms (GCM) 10K type strain sequencing project: providing services to taxonomists for standard genome sequencing and annotation.</title>
        <authorList>
            <consortium name="The Broad Institute Genomics Platform"/>
            <consortium name="The Broad Institute Genome Sequencing Center for Infectious Disease"/>
            <person name="Wu L."/>
            <person name="Ma J."/>
        </authorList>
    </citation>
    <scope>NUCLEOTIDE SEQUENCE [LARGE SCALE GENOMIC DNA]</scope>
    <source>
        <strain evidence="4">JCM 17304</strain>
    </source>
</reference>
<dbReference type="InterPro" id="IPR043142">
    <property type="entry name" value="PapC-like_C_sf"/>
</dbReference>
<dbReference type="Proteomes" id="UP001500392">
    <property type="component" value="Unassembled WGS sequence"/>
</dbReference>
<sequence length="793" mass="85105">MVSPLGSLWCQLTLLISCALAPVWVSADLAPAPTSYGGITLLDGPVMPGSQEPLYLEVVLNMVPTSYILQVMPLNGTFYVLPQHLGVIGIALSNPSEERYLALDSIHDLNYRYDVALQQLHVTVAPHLLNMSLQSYRSDRSRTPQAQASLGALLNYDMYMTLDERGEYDLAASTAMRAFADNHVVENTGLLRAASSGDNDSYTRLDTHWTWSSQDDLLTVIAGDVISGGLSWTRATRLGGVQLRRNFALQPELVTQPLPAFFGEAALPSQVELYVEGQRQYNGEVLPGAYRIDSTPSVSGLSQAQMVLTDALGRTTVQDFSFYSSPRLLQKGLSDFSLEAGSVRQLYGTDSFSYRDQLVASASLRHGLSDTLTLESHAEGDDQLAAAGVGALFTLGGAGLFSGAWAQSSGRQADGRQQTLGYNWSRHGVTVDYSLQRSFGNYRDIASRDGRPPAERTERLLLGVGSSASGRVSLNYSRLDRLEEESYRSVGASYSRRLFSGVTLFVNASRELGNGEGYSLYAGLSVSLGGRVNGGVSANRSRDGGSQQAAYLSRGVSADGGTGWGLQMQRSENVDYLQADALYRGDNAQIGGGIRSLPSGESAFGDLSGSFIWMADAPQSIFPAREVSDSFALVSTNGIADVPVLLENRPIGRTNKQGYYLLTGLGAYRGNQVSIDPLQLPSSIQFDRQSVLAVPAERAGVRVGFGLRQVRAVLLTLHDHAGKAMALGSRVLQDGKTLAIVGHDGQVYVEDLPTHSAVIVDKADAGSCAVDVVLPEKMDGISAIGPLICRDQP</sequence>
<evidence type="ECO:0000313" key="4">
    <source>
        <dbReference type="Proteomes" id="UP001500392"/>
    </source>
</evidence>
<feature type="domain" description="PapC-like C-terminal" evidence="2">
    <location>
        <begin position="714"/>
        <end position="776"/>
    </location>
</feature>
<dbReference type="EMBL" id="BAABDM010000007">
    <property type="protein sequence ID" value="GAA4102764.1"/>
    <property type="molecule type" value="Genomic_DNA"/>
</dbReference>
<feature type="signal peptide" evidence="1">
    <location>
        <begin position="1"/>
        <end position="21"/>
    </location>
</feature>
<gene>
    <name evidence="3" type="ORF">GCM10022414_30800</name>
</gene>
<evidence type="ECO:0000313" key="3">
    <source>
        <dbReference type="EMBL" id="GAA4102764.1"/>
    </source>
</evidence>
<dbReference type="InterPro" id="IPR000015">
    <property type="entry name" value="Fimb_usher"/>
</dbReference>
<name>A0ABP7X345_9GAMM</name>
<keyword evidence="1" id="KW-0732">Signal</keyword>
<dbReference type="Gene3D" id="2.60.40.2070">
    <property type="match status" value="1"/>
</dbReference>
<dbReference type="RefSeq" id="WP_344937741.1">
    <property type="nucleotide sequence ID" value="NZ_BAABDM010000007.1"/>
</dbReference>
<dbReference type="PANTHER" id="PTHR30451:SF5">
    <property type="entry name" value="SLR0019 PROTEIN"/>
    <property type="match status" value="1"/>
</dbReference>
<dbReference type="Gene3D" id="2.60.40.2610">
    <property type="entry name" value="Outer membrane usher protein FimD, plug domain"/>
    <property type="match status" value="1"/>
</dbReference>
<dbReference type="InterPro" id="IPR025949">
    <property type="entry name" value="PapC-like_C"/>
</dbReference>
<dbReference type="Pfam" id="PF00577">
    <property type="entry name" value="Usher"/>
    <property type="match status" value="1"/>
</dbReference>
<proteinExistence type="predicted"/>
<keyword evidence="4" id="KW-1185">Reference proteome</keyword>
<evidence type="ECO:0000256" key="1">
    <source>
        <dbReference type="SAM" id="SignalP"/>
    </source>
</evidence>
<dbReference type="Gene3D" id="2.60.40.3110">
    <property type="match status" value="1"/>
</dbReference>
<dbReference type="InterPro" id="IPR042186">
    <property type="entry name" value="FimD_plug_dom"/>
</dbReference>
<organism evidence="3 4">
    <name type="scientific">Zhongshania borealis</name>
    <dbReference type="NCBI Taxonomy" id="889488"/>
    <lineage>
        <taxon>Bacteria</taxon>
        <taxon>Pseudomonadati</taxon>
        <taxon>Pseudomonadota</taxon>
        <taxon>Gammaproteobacteria</taxon>
        <taxon>Cellvibrionales</taxon>
        <taxon>Spongiibacteraceae</taxon>
        <taxon>Zhongshania</taxon>
    </lineage>
</organism>